<dbReference type="SUPFAM" id="SSF52540">
    <property type="entry name" value="P-loop containing nucleoside triphosphate hydrolases"/>
    <property type="match status" value="1"/>
</dbReference>
<reference evidence="6 7" key="1">
    <citation type="journal article" date="2016" name="Nat. Commun.">
        <title>Thousands of microbial genomes shed light on interconnected biogeochemical processes in an aquifer system.</title>
        <authorList>
            <person name="Anantharaman K."/>
            <person name="Brown C.T."/>
            <person name="Hug L.A."/>
            <person name="Sharon I."/>
            <person name="Castelle C.J."/>
            <person name="Probst A.J."/>
            <person name="Thomas B.C."/>
            <person name="Singh A."/>
            <person name="Wilkins M.J."/>
            <person name="Karaoz U."/>
            <person name="Brodie E.L."/>
            <person name="Williams K.H."/>
            <person name="Hubbard S.S."/>
            <person name="Banfield J.F."/>
        </authorList>
    </citation>
    <scope>NUCLEOTIDE SEQUENCE [LARGE SCALE GENOMIC DNA]</scope>
</reference>
<evidence type="ECO:0000256" key="1">
    <source>
        <dbReference type="ARBA" id="ARBA00005417"/>
    </source>
</evidence>
<comment type="caution">
    <text evidence="6">The sequence shown here is derived from an EMBL/GenBank/DDBJ whole genome shotgun (WGS) entry which is preliminary data.</text>
</comment>
<dbReference type="FunFam" id="3.40.50.300:FF:000056">
    <property type="entry name" value="Cell division ATP-binding protein FtsE"/>
    <property type="match status" value="1"/>
</dbReference>
<proteinExistence type="inferred from homology"/>
<dbReference type="Proteomes" id="UP000179237">
    <property type="component" value="Unassembled WGS sequence"/>
</dbReference>
<dbReference type="InterPro" id="IPR017871">
    <property type="entry name" value="ABC_transporter-like_CS"/>
</dbReference>
<keyword evidence="3" id="KW-0067">ATP-binding</keyword>
<dbReference type="InterPro" id="IPR027417">
    <property type="entry name" value="P-loop_NTPase"/>
</dbReference>
<name>A0A1F5FUH5_9BACT</name>
<feature type="domain" description="ABC transporter" evidence="5">
    <location>
        <begin position="1"/>
        <end position="228"/>
    </location>
</feature>
<feature type="non-terminal residue" evidence="6">
    <location>
        <position position="1"/>
    </location>
</feature>
<dbReference type="GO" id="GO:0022857">
    <property type="term" value="F:transmembrane transporter activity"/>
    <property type="evidence" value="ECO:0007669"/>
    <property type="project" value="TreeGrafter"/>
</dbReference>
<dbReference type="Gene3D" id="3.40.50.300">
    <property type="entry name" value="P-loop containing nucleotide triphosphate hydrolases"/>
    <property type="match status" value="1"/>
</dbReference>
<dbReference type="InterPro" id="IPR003593">
    <property type="entry name" value="AAA+_ATPase"/>
</dbReference>
<sequence length="234" mass="25597">YPNGDVVIDSLDLVVNPGDFIVITGKSGAGKTTIGRLLIKDLIPNKGKIIFDGEDLAKIPPKKIPLLRRKIGFIFQDFKIIPDKTIGENISIALEIAGFNPSKIQQKVTRLLEMVGLPKKENLFPMQLAGGEIQRASIARAIAADPQVLFADEPTGNLDEQTSIEIFDLLKKINADGTTVIMSTHDVTLIDLHKARHITLQKGKIISDTGGKKKSPENTTKEKIDAKPESKTKK</sequence>
<organism evidence="6 7">
    <name type="scientific">Candidatus Collierbacteria bacterium RIFOXYD1_FULL_40_9</name>
    <dbReference type="NCBI Taxonomy" id="1817731"/>
    <lineage>
        <taxon>Bacteria</taxon>
        <taxon>Candidatus Collieribacteriota</taxon>
    </lineage>
</organism>
<evidence type="ECO:0000313" key="6">
    <source>
        <dbReference type="EMBL" id="OGD83269.1"/>
    </source>
</evidence>
<dbReference type="SMART" id="SM00382">
    <property type="entry name" value="AAA"/>
    <property type="match status" value="1"/>
</dbReference>
<evidence type="ECO:0000256" key="3">
    <source>
        <dbReference type="ARBA" id="ARBA00022840"/>
    </source>
</evidence>
<dbReference type="EMBL" id="MFAQ01000022">
    <property type="protein sequence ID" value="OGD83269.1"/>
    <property type="molecule type" value="Genomic_DNA"/>
</dbReference>
<dbReference type="InterPro" id="IPR003439">
    <property type="entry name" value="ABC_transporter-like_ATP-bd"/>
</dbReference>
<comment type="similarity">
    <text evidence="1">Belongs to the ABC transporter superfamily.</text>
</comment>
<dbReference type="Pfam" id="PF00005">
    <property type="entry name" value="ABC_tran"/>
    <property type="match status" value="1"/>
</dbReference>
<feature type="compositionally biased region" description="Basic and acidic residues" evidence="4">
    <location>
        <begin position="210"/>
        <end position="234"/>
    </location>
</feature>
<dbReference type="PROSITE" id="PS00211">
    <property type="entry name" value="ABC_TRANSPORTER_1"/>
    <property type="match status" value="1"/>
</dbReference>
<dbReference type="PANTHER" id="PTHR24220:SF470">
    <property type="entry name" value="CELL DIVISION ATP-BINDING PROTEIN FTSE"/>
    <property type="match status" value="1"/>
</dbReference>
<dbReference type="GO" id="GO:0005524">
    <property type="term" value="F:ATP binding"/>
    <property type="evidence" value="ECO:0007669"/>
    <property type="project" value="UniProtKB-KW"/>
</dbReference>
<feature type="region of interest" description="Disordered" evidence="4">
    <location>
        <begin position="206"/>
        <end position="234"/>
    </location>
</feature>
<dbReference type="PANTHER" id="PTHR24220">
    <property type="entry name" value="IMPORT ATP-BINDING PROTEIN"/>
    <property type="match status" value="1"/>
</dbReference>
<dbReference type="PROSITE" id="PS50893">
    <property type="entry name" value="ABC_TRANSPORTER_2"/>
    <property type="match status" value="1"/>
</dbReference>
<keyword evidence="2" id="KW-0547">Nucleotide-binding</keyword>
<dbReference type="GO" id="GO:0016887">
    <property type="term" value="F:ATP hydrolysis activity"/>
    <property type="evidence" value="ECO:0007669"/>
    <property type="project" value="InterPro"/>
</dbReference>
<dbReference type="InterPro" id="IPR015854">
    <property type="entry name" value="ABC_transpr_LolD-like"/>
</dbReference>
<protein>
    <recommendedName>
        <fullName evidence="5">ABC transporter domain-containing protein</fullName>
    </recommendedName>
</protein>
<evidence type="ECO:0000259" key="5">
    <source>
        <dbReference type="PROSITE" id="PS50893"/>
    </source>
</evidence>
<evidence type="ECO:0000313" key="7">
    <source>
        <dbReference type="Proteomes" id="UP000179237"/>
    </source>
</evidence>
<dbReference type="AlphaFoldDB" id="A0A1F5FUH5"/>
<dbReference type="GO" id="GO:0005886">
    <property type="term" value="C:plasma membrane"/>
    <property type="evidence" value="ECO:0007669"/>
    <property type="project" value="UniProtKB-ARBA"/>
</dbReference>
<evidence type="ECO:0000256" key="2">
    <source>
        <dbReference type="ARBA" id="ARBA00022741"/>
    </source>
</evidence>
<accession>A0A1F5FUH5</accession>
<evidence type="ECO:0000256" key="4">
    <source>
        <dbReference type="SAM" id="MobiDB-lite"/>
    </source>
</evidence>
<gene>
    <name evidence="6" type="ORF">A2572_00300</name>
</gene>